<dbReference type="CDD" id="cd02440">
    <property type="entry name" value="AdoMet_MTases"/>
    <property type="match status" value="1"/>
</dbReference>
<dbReference type="RefSeq" id="WP_061787593.1">
    <property type="nucleotide sequence ID" value="NZ_LR134406.1"/>
</dbReference>
<keyword evidence="3" id="KW-1185">Reference proteome</keyword>
<proteinExistence type="predicted"/>
<evidence type="ECO:0000259" key="1">
    <source>
        <dbReference type="Pfam" id="PF13649"/>
    </source>
</evidence>
<dbReference type="Gene3D" id="3.40.50.150">
    <property type="entry name" value="Vaccinia Virus protein VP39"/>
    <property type="match status" value="1"/>
</dbReference>
<evidence type="ECO:0000313" key="3">
    <source>
        <dbReference type="Proteomes" id="UP000273044"/>
    </source>
</evidence>
<feature type="domain" description="Methyltransferase" evidence="1">
    <location>
        <begin position="42"/>
        <end position="140"/>
    </location>
</feature>
<gene>
    <name evidence="2" type="ORF">NCTC12967_02802</name>
</gene>
<name>A0A448N273_9ACTN</name>
<sequence>MSKDAYAVSAPVYDLLNASFRPGQVAALERLIPLVRAESGPVLDIGAGSGLNTVFVLERLPEARVYALEPSTAMRALVLTKVAAHPEWFDRVTIRPEAFGAAPLPDAISGAILLGVLGHFSPDERAALFAALAARLPEGGAALTDLQPPCRPARVESYEIASARIGDLAYSGLAEGWPLDDERMQWKMTCRTLDGDRVLAEETTEYMFRHPDPEVIRAELRATGLSLDQIDDTTFYLIVKD</sequence>
<dbReference type="AlphaFoldDB" id="A0A448N273"/>
<reference evidence="2 3" key="1">
    <citation type="submission" date="2018-12" db="EMBL/GenBank/DDBJ databases">
        <authorList>
            <consortium name="Pathogen Informatics"/>
        </authorList>
    </citation>
    <scope>NUCLEOTIDE SEQUENCE [LARGE SCALE GENOMIC DNA]</scope>
    <source>
        <strain evidence="2 3">NCTC12967</strain>
    </source>
</reference>
<protein>
    <submittedName>
        <fullName evidence="2">Oxidoreductase (NAD-binding), involved in siderophore biosynthesis</fullName>
    </submittedName>
</protein>
<dbReference type="InterPro" id="IPR029063">
    <property type="entry name" value="SAM-dependent_MTases_sf"/>
</dbReference>
<dbReference type="GeneID" id="64408217"/>
<dbReference type="InterPro" id="IPR041698">
    <property type="entry name" value="Methyltransf_25"/>
</dbReference>
<dbReference type="EMBL" id="LR134406">
    <property type="protein sequence ID" value="VEH71480.1"/>
    <property type="molecule type" value="Genomic_DNA"/>
</dbReference>
<accession>A0A448N273</accession>
<organism evidence="2 3">
    <name type="scientific">Arachnia propionica</name>
    <dbReference type="NCBI Taxonomy" id="1750"/>
    <lineage>
        <taxon>Bacteria</taxon>
        <taxon>Bacillati</taxon>
        <taxon>Actinomycetota</taxon>
        <taxon>Actinomycetes</taxon>
        <taxon>Propionibacteriales</taxon>
        <taxon>Propionibacteriaceae</taxon>
        <taxon>Arachnia</taxon>
    </lineage>
</organism>
<dbReference type="Pfam" id="PF13649">
    <property type="entry name" value="Methyltransf_25"/>
    <property type="match status" value="1"/>
</dbReference>
<dbReference type="Proteomes" id="UP000273044">
    <property type="component" value="Chromosome"/>
</dbReference>
<dbReference type="SUPFAM" id="SSF53335">
    <property type="entry name" value="S-adenosyl-L-methionine-dependent methyltransferases"/>
    <property type="match status" value="1"/>
</dbReference>
<evidence type="ECO:0000313" key="2">
    <source>
        <dbReference type="EMBL" id="VEH71480.1"/>
    </source>
</evidence>